<keyword evidence="4" id="KW-1185">Reference proteome</keyword>
<evidence type="ECO:0000259" key="2">
    <source>
        <dbReference type="PROSITE" id="PS50158"/>
    </source>
</evidence>
<dbReference type="PROSITE" id="PS50158">
    <property type="entry name" value="ZF_CCHC"/>
    <property type="match status" value="1"/>
</dbReference>
<gene>
    <name evidence="3" type="ORF">AVEN_29030_1</name>
</gene>
<organism evidence="3 4">
    <name type="scientific">Araneus ventricosus</name>
    <name type="common">Orbweaver spider</name>
    <name type="synonym">Epeira ventricosa</name>
    <dbReference type="NCBI Taxonomy" id="182803"/>
    <lineage>
        <taxon>Eukaryota</taxon>
        <taxon>Metazoa</taxon>
        <taxon>Ecdysozoa</taxon>
        <taxon>Arthropoda</taxon>
        <taxon>Chelicerata</taxon>
        <taxon>Arachnida</taxon>
        <taxon>Araneae</taxon>
        <taxon>Araneomorphae</taxon>
        <taxon>Entelegynae</taxon>
        <taxon>Araneoidea</taxon>
        <taxon>Araneidae</taxon>
        <taxon>Araneus</taxon>
    </lineage>
</organism>
<dbReference type="EMBL" id="BGPR01000020">
    <property type="protein sequence ID" value="GBL80010.1"/>
    <property type="molecule type" value="Genomic_DNA"/>
</dbReference>
<feature type="domain" description="CCHC-type" evidence="2">
    <location>
        <begin position="93"/>
        <end position="107"/>
    </location>
</feature>
<dbReference type="Pfam" id="PF14223">
    <property type="entry name" value="Retrotran_gag_2"/>
    <property type="match status" value="1"/>
</dbReference>
<keyword evidence="1" id="KW-0479">Metal-binding</keyword>
<proteinExistence type="predicted"/>
<keyword evidence="1" id="KW-0862">Zinc</keyword>
<name>A0A4Y2AJV9_ARAVE</name>
<protein>
    <recommendedName>
        <fullName evidence="2">CCHC-type domain-containing protein</fullName>
    </recommendedName>
</protein>
<dbReference type="OrthoDB" id="116316at2759"/>
<dbReference type="Proteomes" id="UP000499080">
    <property type="component" value="Unassembled WGS sequence"/>
</dbReference>
<accession>A0A4Y2AJV9</accession>
<evidence type="ECO:0000313" key="3">
    <source>
        <dbReference type="EMBL" id="GBL80010.1"/>
    </source>
</evidence>
<dbReference type="GO" id="GO:0008270">
    <property type="term" value="F:zinc ion binding"/>
    <property type="evidence" value="ECO:0007669"/>
    <property type="project" value="UniProtKB-KW"/>
</dbReference>
<comment type="caution">
    <text evidence="3">The sequence shown here is derived from an EMBL/GenBank/DDBJ whole genome shotgun (WGS) entry which is preliminary data.</text>
</comment>
<dbReference type="AlphaFoldDB" id="A0A4Y2AJV9"/>
<dbReference type="InterPro" id="IPR001878">
    <property type="entry name" value="Znf_CCHC"/>
</dbReference>
<dbReference type="GO" id="GO:0003676">
    <property type="term" value="F:nucleic acid binding"/>
    <property type="evidence" value="ECO:0007669"/>
    <property type="project" value="InterPro"/>
</dbReference>
<evidence type="ECO:0000256" key="1">
    <source>
        <dbReference type="PROSITE-ProRule" id="PRU00047"/>
    </source>
</evidence>
<keyword evidence="1" id="KW-0863">Zinc-finger</keyword>
<reference evidence="3 4" key="1">
    <citation type="journal article" date="2019" name="Sci. Rep.">
        <title>Orb-weaving spider Araneus ventricosus genome elucidates the spidroin gene catalogue.</title>
        <authorList>
            <person name="Kono N."/>
            <person name="Nakamura H."/>
            <person name="Ohtoshi R."/>
            <person name="Moran D.A.P."/>
            <person name="Shinohara A."/>
            <person name="Yoshida Y."/>
            <person name="Fujiwara M."/>
            <person name="Mori M."/>
            <person name="Tomita M."/>
            <person name="Arakawa K."/>
        </authorList>
    </citation>
    <scope>NUCLEOTIDE SEQUENCE [LARGE SCALE GENOMIC DNA]</scope>
</reference>
<sequence>MTYYLYRAISAYQQLKSTGIKADEELIAGIILENLPDRFEPLIMALKNCDEEIRVDNVRNRLLAEDVKPQVDDSREHAFVNEKFKGKTYFKGKCFKCNLYGHKSSECV</sequence>
<evidence type="ECO:0000313" key="4">
    <source>
        <dbReference type="Proteomes" id="UP000499080"/>
    </source>
</evidence>